<evidence type="ECO:0008006" key="5">
    <source>
        <dbReference type="Google" id="ProtNLM"/>
    </source>
</evidence>
<proteinExistence type="predicted"/>
<name>A0A2W5UR20_9BACT</name>
<organism evidence="3 4">
    <name type="scientific">Archangium gephyra</name>
    <dbReference type="NCBI Taxonomy" id="48"/>
    <lineage>
        <taxon>Bacteria</taxon>
        <taxon>Pseudomonadati</taxon>
        <taxon>Myxococcota</taxon>
        <taxon>Myxococcia</taxon>
        <taxon>Myxococcales</taxon>
        <taxon>Cystobacterineae</taxon>
        <taxon>Archangiaceae</taxon>
        <taxon>Archangium</taxon>
    </lineage>
</organism>
<feature type="domain" description="DUF4832" evidence="1">
    <location>
        <begin position="247"/>
        <end position="445"/>
    </location>
</feature>
<dbReference type="AlphaFoldDB" id="A0A2W5UR20"/>
<feature type="domain" description="DUF4874" evidence="2">
    <location>
        <begin position="63"/>
        <end position="232"/>
    </location>
</feature>
<reference evidence="3 4" key="1">
    <citation type="submission" date="2017-08" db="EMBL/GenBank/DDBJ databases">
        <title>Infants hospitalized years apart are colonized by the same room-sourced microbial strains.</title>
        <authorList>
            <person name="Brooks B."/>
            <person name="Olm M.R."/>
            <person name="Firek B.A."/>
            <person name="Baker R."/>
            <person name="Thomas B.C."/>
            <person name="Morowitz M.J."/>
            <person name="Banfield J.F."/>
        </authorList>
    </citation>
    <scope>NUCLEOTIDE SEQUENCE [LARGE SCALE GENOMIC DNA]</scope>
    <source>
        <strain evidence="3">S2_003_000_R2_14</strain>
    </source>
</reference>
<evidence type="ECO:0000313" key="4">
    <source>
        <dbReference type="Proteomes" id="UP000249061"/>
    </source>
</evidence>
<evidence type="ECO:0000313" key="3">
    <source>
        <dbReference type="EMBL" id="PZR11508.1"/>
    </source>
</evidence>
<evidence type="ECO:0000259" key="1">
    <source>
        <dbReference type="Pfam" id="PF16116"/>
    </source>
</evidence>
<dbReference type="Pfam" id="PF16116">
    <property type="entry name" value="DUF4832"/>
    <property type="match status" value="1"/>
</dbReference>
<dbReference type="InterPro" id="IPR032267">
    <property type="entry name" value="DUF4832"/>
</dbReference>
<protein>
    <recommendedName>
        <fullName evidence="5">DUF4832 domain-containing protein</fullName>
    </recommendedName>
</protein>
<evidence type="ECO:0000259" key="2">
    <source>
        <dbReference type="Pfam" id="PF16173"/>
    </source>
</evidence>
<gene>
    <name evidence="3" type="ORF">DI536_17950</name>
</gene>
<dbReference type="EMBL" id="QFQP01000014">
    <property type="protein sequence ID" value="PZR11508.1"/>
    <property type="molecule type" value="Genomic_DNA"/>
</dbReference>
<dbReference type="Proteomes" id="UP000249061">
    <property type="component" value="Unassembled WGS sequence"/>
</dbReference>
<dbReference type="InterPro" id="IPR032379">
    <property type="entry name" value="DUF4874"/>
</dbReference>
<dbReference type="PROSITE" id="PS51257">
    <property type="entry name" value="PROKAR_LIPOPROTEIN"/>
    <property type="match status" value="1"/>
</dbReference>
<dbReference type="Pfam" id="PF16173">
    <property type="entry name" value="DUF4874"/>
    <property type="match status" value="1"/>
</dbReference>
<comment type="caution">
    <text evidence="3">The sequence shown here is derived from an EMBL/GenBank/DDBJ whole genome shotgun (WGS) entry which is preliminary data.</text>
</comment>
<accession>A0A2W5UR20</accession>
<sequence length="469" mass="49726">MPMRSLVFVVWLVGCTGEVSMVADGGDAGAIVDDAGVTSDAGVPRDGGAVVATFSPTDADIPNPERGWYVWASSDFGASLDTGAIDAAYGNGVRLVYAMVNLQAFRTSAISQPYLTALSARLATLRDHGVKAVLRFVYDYTEAGNDATAAQISSHLQQLAPILGANADVIAVFQAGFIGAWGEWHSSKNSNSYGYMTNAGVTEAIADANRLTVRDAIFAAVPPGIPIAFRYPGDLLKWYPQPAQQSRAGLHNDCWLAGPSDTGTYDSQAQRTYVAALSANATFGGETCDASSPLRTSCDDVRTEGARYHLAYLNREYFDGFFTAWMNGGCFDEVGRHMGYRLQLDALRHPARARPGETVRVEVDVRNVGWAKVFSARPLVVKAGVASGSSQTLLSSLAAQASSSTTVGVDVAMPMVPGDYALELSVPDVHASTANDARFSIRFANADSGSQRWNAGRAAFVTGTSITVE</sequence>